<evidence type="ECO:0000313" key="2">
    <source>
        <dbReference type="EMBL" id="MBM7494379.1"/>
    </source>
</evidence>
<evidence type="ECO:0000256" key="1">
    <source>
        <dbReference type="SAM" id="MobiDB-lite"/>
    </source>
</evidence>
<protein>
    <submittedName>
        <fullName evidence="2">Nitroreductase</fullName>
    </submittedName>
</protein>
<comment type="caution">
    <text evidence="2">The sequence shown here is derived from an EMBL/GenBank/DDBJ whole genome shotgun (WGS) entry which is preliminary data.</text>
</comment>
<evidence type="ECO:0000313" key="3">
    <source>
        <dbReference type="Proteomes" id="UP000764837"/>
    </source>
</evidence>
<dbReference type="SUPFAM" id="SSF55469">
    <property type="entry name" value="FMN-dependent nitroreductase-like"/>
    <property type="match status" value="2"/>
</dbReference>
<accession>A0ABS2M2L3</accession>
<sequence>MNQDTSAREAAAALATAAAAAGYAPSVHNTQPWRWRVVADRLELFADRSRQLTATDAPGQLLLMSCGAALDHARVALAAEGWTVETERLPDRAQPDLLARLRPTGRTPVTAEAVRLAQTMRIRHTDRRPVSDQPLPADVLRVIEKAVTAEVRVQILSSDQVLELAAAASRAAAVEAAEPQIREELEYWTGRARPLGSGLPAAVLPEREQQTTVPGRDFGRSGTLPIGSGHDRAAVYAVLYGDEDDPRGWLRAGEALSAGWLRATELGVSVVPLSGVIEVASTRQALRALLANLGHPYLVLRLGITDPEHSGPPHTPRLPAEQVVDAPGV</sequence>
<dbReference type="EMBL" id="JAFBBP010000001">
    <property type="protein sequence ID" value="MBM7494379.1"/>
    <property type="molecule type" value="Genomic_DNA"/>
</dbReference>
<dbReference type="PANTHER" id="PTHR23026">
    <property type="entry name" value="NADPH NITROREDUCTASE"/>
    <property type="match status" value="1"/>
</dbReference>
<organism evidence="2 3">
    <name type="scientific">Micromonospora luteifusca</name>
    <dbReference type="NCBI Taxonomy" id="709860"/>
    <lineage>
        <taxon>Bacteria</taxon>
        <taxon>Bacillati</taxon>
        <taxon>Actinomycetota</taxon>
        <taxon>Actinomycetes</taxon>
        <taxon>Micromonosporales</taxon>
        <taxon>Micromonosporaceae</taxon>
        <taxon>Micromonospora</taxon>
    </lineage>
</organism>
<dbReference type="PANTHER" id="PTHR23026:SF123">
    <property type="entry name" value="NAD(P)H NITROREDUCTASE RV3131-RELATED"/>
    <property type="match status" value="1"/>
</dbReference>
<proteinExistence type="predicted"/>
<dbReference type="InterPro" id="IPR000415">
    <property type="entry name" value="Nitroreductase-like"/>
</dbReference>
<reference evidence="2 3" key="1">
    <citation type="submission" date="2021-01" db="EMBL/GenBank/DDBJ databases">
        <title>Sequencing the genomes of 1000 actinobacteria strains.</title>
        <authorList>
            <person name="Klenk H.-P."/>
        </authorList>
    </citation>
    <scope>NUCLEOTIDE SEQUENCE [LARGE SCALE GENOMIC DNA]</scope>
    <source>
        <strain evidence="2 3">DSM 100204</strain>
    </source>
</reference>
<feature type="region of interest" description="Disordered" evidence="1">
    <location>
        <begin position="308"/>
        <end position="329"/>
    </location>
</feature>
<dbReference type="NCBIfam" id="NF047509">
    <property type="entry name" value="Rv3131_FMN_oxido"/>
    <property type="match status" value="1"/>
</dbReference>
<keyword evidence="3" id="KW-1185">Reference proteome</keyword>
<gene>
    <name evidence="2" type="ORF">JOD64_005601</name>
</gene>
<dbReference type="Proteomes" id="UP000764837">
    <property type="component" value="Unassembled WGS sequence"/>
</dbReference>
<name>A0ABS2M2L3_9ACTN</name>
<dbReference type="InterPro" id="IPR050627">
    <property type="entry name" value="Nitroreductase/BluB"/>
</dbReference>
<dbReference type="Gene3D" id="3.40.109.10">
    <property type="entry name" value="NADH Oxidase"/>
    <property type="match status" value="2"/>
</dbReference>